<dbReference type="PANTHER" id="PTHR32502:SF3">
    <property type="entry name" value="D-GALACTOSAMINE-6-PHOSPHATE DEAMINASE AGAS-RELATED"/>
    <property type="match status" value="1"/>
</dbReference>
<keyword evidence="3" id="KW-0413">Isomerase</keyword>
<dbReference type="EMBL" id="JARXVE010000003">
    <property type="protein sequence ID" value="MDH6195368.1"/>
    <property type="molecule type" value="Genomic_DNA"/>
</dbReference>
<evidence type="ECO:0000256" key="1">
    <source>
        <dbReference type="ARBA" id="ARBA00022737"/>
    </source>
</evidence>
<dbReference type="CDD" id="cd05008">
    <property type="entry name" value="SIS_GlmS_GlmD_1"/>
    <property type="match status" value="1"/>
</dbReference>
<dbReference type="Proteomes" id="UP001160130">
    <property type="component" value="Unassembled WGS sequence"/>
</dbReference>
<evidence type="ECO:0000313" key="4">
    <source>
        <dbReference type="Proteomes" id="UP001160130"/>
    </source>
</evidence>
<proteinExistence type="predicted"/>
<accession>A0ABT6KXE0</accession>
<feature type="domain" description="SIS" evidence="2">
    <location>
        <begin position="215"/>
        <end position="363"/>
    </location>
</feature>
<feature type="domain" description="SIS" evidence="2">
    <location>
        <begin position="45"/>
        <end position="200"/>
    </location>
</feature>
<protein>
    <submittedName>
        <fullName evidence="3">Tagatose-6-phosphate ketose/aldose isomerase</fullName>
        <ecNumber evidence="3">5.-.-.-</ecNumber>
    </submittedName>
</protein>
<dbReference type="InterPro" id="IPR046348">
    <property type="entry name" value="SIS_dom_sf"/>
</dbReference>
<dbReference type="EC" id="5.-.-.-" evidence="3"/>
<evidence type="ECO:0000313" key="3">
    <source>
        <dbReference type="EMBL" id="MDH6195368.1"/>
    </source>
</evidence>
<dbReference type="PANTHER" id="PTHR32502">
    <property type="entry name" value="N-ACETYLGALACTOSAMINE PERMEASE II COMPONENT-RELATED"/>
    <property type="match status" value="1"/>
</dbReference>
<comment type="caution">
    <text evidence="3">The sequence shown here is derived from an EMBL/GenBank/DDBJ whole genome shotgun (WGS) entry which is preliminary data.</text>
</comment>
<dbReference type="PROSITE" id="PS51464">
    <property type="entry name" value="SIS"/>
    <property type="match status" value="2"/>
</dbReference>
<sequence length="390" mass="41391">MNSSPQPASTGVPAQEDGGATILEIGQQPDAWREVAMSAGGDAAVAGFLRDITSRPELRIILTGAGSSAFAGEIAAPALRRHLDRRVDAIPTTSIVADPIAHLERHTPTLMVSFGRSGNSPESLATTVLADEFVDDVWHLILTCDPDGKLGRVHSGRANSVVVYMPERTNDTGFAMTSSLTSMLLSCMLFLGPAEQRDAEALAGAAEHVIALRSDIQALARSKKQRFVYLGSGALEGLARESALKLLELTAGEAVTYFDSPLGFRHGPKAVLDADTLVVVYLSTDPYTRRYDLDIVAEIEAQLGPDSVVVIGTEPVPAARGRHLVLPGLSGLDDSAVALAYLVFGQYLALYTALEHRKTPDNPFPAGEVSRVVKGVTIYPRSAVDGPGVR</sequence>
<dbReference type="Pfam" id="PF01380">
    <property type="entry name" value="SIS"/>
    <property type="match status" value="1"/>
</dbReference>
<dbReference type="InterPro" id="IPR050303">
    <property type="entry name" value="GatZ_KbaZ_carbometab"/>
</dbReference>
<dbReference type="SUPFAM" id="SSF53697">
    <property type="entry name" value="SIS domain"/>
    <property type="match status" value="1"/>
</dbReference>
<reference evidence="3 4" key="1">
    <citation type="submission" date="2023-04" db="EMBL/GenBank/DDBJ databases">
        <title>Forest soil microbial communities from Buena Vista Peninsula, Colon Province, Panama.</title>
        <authorList>
            <person name="Bouskill N."/>
        </authorList>
    </citation>
    <scope>NUCLEOTIDE SEQUENCE [LARGE SCALE GENOMIC DNA]</scope>
    <source>
        <strain evidence="3 4">AC80</strain>
    </source>
</reference>
<evidence type="ECO:0000259" key="2">
    <source>
        <dbReference type="PROSITE" id="PS51464"/>
    </source>
</evidence>
<gene>
    <name evidence="3" type="ORF">M2272_002008</name>
</gene>
<keyword evidence="4" id="KW-1185">Reference proteome</keyword>
<dbReference type="InterPro" id="IPR035466">
    <property type="entry name" value="GlmS/AgaS_SIS"/>
</dbReference>
<name>A0ABT6KXE0_9MYCO</name>
<dbReference type="RefSeq" id="WP_280832035.1">
    <property type="nucleotide sequence ID" value="NZ_JARXVE010000003.1"/>
</dbReference>
<keyword evidence="1" id="KW-0677">Repeat</keyword>
<dbReference type="Gene3D" id="3.40.50.10490">
    <property type="entry name" value="Glucose-6-phosphate isomerase like protein, domain 1"/>
    <property type="match status" value="2"/>
</dbReference>
<dbReference type="GO" id="GO:0016853">
    <property type="term" value="F:isomerase activity"/>
    <property type="evidence" value="ECO:0007669"/>
    <property type="project" value="UniProtKB-KW"/>
</dbReference>
<organism evidence="3 4">
    <name type="scientific">Mycolicibacterium frederiksbergense</name>
    <dbReference type="NCBI Taxonomy" id="117567"/>
    <lineage>
        <taxon>Bacteria</taxon>
        <taxon>Bacillati</taxon>
        <taxon>Actinomycetota</taxon>
        <taxon>Actinomycetes</taxon>
        <taxon>Mycobacteriales</taxon>
        <taxon>Mycobacteriaceae</taxon>
        <taxon>Mycolicibacterium</taxon>
    </lineage>
</organism>
<dbReference type="InterPro" id="IPR001347">
    <property type="entry name" value="SIS_dom"/>
</dbReference>